<dbReference type="InterPro" id="IPR011598">
    <property type="entry name" value="bHLH_dom"/>
</dbReference>
<dbReference type="PANTHER" id="PTHR46684">
    <property type="entry name" value="TRANSCRIPTION FACTOR FAMA"/>
    <property type="match status" value="1"/>
</dbReference>
<dbReference type="PANTHER" id="PTHR46684:SF4">
    <property type="entry name" value="TRANSCRIPTION FACTOR SPEECHLESS"/>
    <property type="match status" value="1"/>
</dbReference>
<dbReference type="CDD" id="cd11448">
    <property type="entry name" value="bHLH_AtFAMA_like"/>
    <property type="match status" value="1"/>
</dbReference>
<evidence type="ECO:0000259" key="6">
    <source>
        <dbReference type="PROSITE" id="PS50888"/>
    </source>
</evidence>
<keyword evidence="8" id="KW-1185">Reference proteome</keyword>
<comment type="similarity">
    <text evidence="1">Belongs to the bHLH protein family.</text>
</comment>
<dbReference type="Proteomes" id="UP001055439">
    <property type="component" value="Chromosome 8"/>
</dbReference>
<reference evidence="7" key="1">
    <citation type="submission" date="2022-05" db="EMBL/GenBank/DDBJ databases">
        <title>The Musa troglodytarum L. genome provides insights into the mechanism of non-climacteric behaviour and enrichment of carotenoids.</title>
        <authorList>
            <person name="Wang J."/>
        </authorList>
    </citation>
    <scope>NUCLEOTIDE SEQUENCE</scope>
    <source>
        <tissue evidence="7">Leaf</tissue>
    </source>
</reference>
<dbReference type="GO" id="GO:0045893">
    <property type="term" value="P:positive regulation of DNA-templated transcription"/>
    <property type="evidence" value="ECO:0007669"/>
    <property type="project" value="TreeGrafter"/>
</dbReference>
<dbReference type="Pfam" id="PF00010">
    <property type="entry name" value="HLH"/>
    <property type="match status" value="1"/>
</dbReference>
<feature type="compositionally biased region" description="Pro residues" evidence="5">
    <location>
        <begin position="186"/>
        <end position="202"/>
    </location>
</feature>
<evidence type="ECO:0000256" key="1">
    <source>
        <dbReference type="ARBA" id="ARBA00005510"/>
    </source>
</evidence>
<proteinExistence type="inferred from homology"/>
<dbReference type="SMART" id="SM00353">
    <property type="entry name" value="HLH"/>
    <property type="match status" value="1"/>
</dbReference>
<dbReference type="GO" id="GO:0010052">
    <property type="term" value="P:guard cell differentiation"/>
    <property type="evidence" value="ECO:0007669"/>
    <property type="project" value="InterPro"/>
</dbReference>
<dbReference type="OrthoDB" id="675169at2759"/>
<dbReference type="GO" id="GO:0046983">
    <property type="term" value="F:protein dimerization activity"/>
    <property type="evidence" value="ECO:0007669"/>
    <property type="project" value="InterPro"/>
</dbReference>
<keyword evidence="3 7" id="KW-0238">DNA-binding</keyword>
<evidence type="ECO:0000256" key="4">
    <source>
        <dbReference type="ARBA" id="ARBA00023163"/>
    </source>
</evidence>
<accession>A0A9E7H716</accession>
<dbReference type="AlphaFoldDB" id="A0A9E7H716"/>
<evidence type="ECO:0000256" key="3">
    <source>
        <dbReference type="ARBA" id="ARBA00023125"/>
    </source>
</evidence>
<gene>
    <name evidence="7" type="ORF">MUK42_36105</name>
</gene>
<name>A0A9E7H716_9LILI</name>
<keyword evidence="2" id="KW-0805">Transcription regulation</keyword>
<organism evidence="7 8">
    <name type="scientific">Musa troglodytarum</name>
    <name type="common">fe'i banana</name>
    <dbReference type="NCBI Taxonomy" id="320322"/>
    <lineage>
        <taxon>Eukaryota</taxon>
        <taxon>Viridiplantae</taxon>
        <taxon>Streptophyta</taxon>
        <taxon>Embryophyta</taxon>
        <taxon>Tracheophyta</taxon>
        <taxon>Spermatophyta</taxon>
        <taxon>Magnoliopsida</taxon>
        <taxon>Liliopsida</taxon>
        <taxon>Zingiberales</taxon>
        <taxon>Musaceae</taxon>
        <taxon>Musa</taxon>
    </lineage>
</organism>
<dbReference type="InterPro" id="IPR044283">
    <property type="entry name" value="FAMA/SPEECHLESS/MUTE-like"/>
</dbReference>
<dbReference type="GO" id="GO:0005634">
    <property type="term" value="C:nucleus"/>
    <property type="evidence" value="ECO:0007669"/>
    <property type="project" value="TreeGrafter"/>
</dbReference>
<evidence type="ECO:0000256" key="2">
    <source>
        <dbReference type="ARBA" id="ARBA00023015"/>
    </source>
</evidence>
<dbReference type="PROSITE" id="PS50888">
    <property type="entry name" value="BHLH"/>
    <property type="match status" value="1"/>
</dbReference>
<keyword evidence="4" id="KW-0804">Transcription</keyword>
<protein>
    <submittedName>
        <fullName evidence="7">Helix-loop-helix DNA-binding domain</fullName>
    </submittedName>
</protein>
<sequence>MGEGLSELFEHPEFTRTDLALDTSPEDLFSILETFEDAITKEVPLFDPFQGSNFSPRVGEQPNTGLVCQGWSAGPSEADDALEEAGQALKKRKLSDFPVSPTEAGIHDGQQKTSHIAVERNRRKQMNEHLSVLRSLMPCFYAKRGDQASIIGGVVDYIKELQQVLQSLEAKKQRKVYSEVLSPRPLSSPRPSPLSPRPPPLSPRMTLPISPRTPQPGSPYMAKMQQNYVSPTLAPSHESSSPFLSSISELAANSKSPVADVEVKFSGPNVILKTASHRIPGQVLKIIAALEGLALEILHVSISTTDDTMLNSFTIKVMLTGTDFLLPSKAVIAYQMFFCYYFHNHHLL</sequence>
<dbReference type="InterPro" id="IPR036638">
    <property type="entry name" value="HLH_DNA-bd_sf"/>
</dbReference>
<dbReference type="SUPFAM" id="SSF47459">
    <property type="entry name" value="HLH, helix-loop-helix DNA-binding domain"/>
    <property type="match status" value="1"/>
</dbReference>
<feature type="region of interest" description="Disordered" evidence="5">
    <location>
        <begin position="176"/>
        <end position="222"/>
    </location>
</feature>
<feature type="domain" description="BHLH" evidence="6">
    <location>
        <begin position="110"/>
        <end position="161"/>
    </location>
</feature>
<evidence type="ECO:0000256" key="5">
    <source>
        <dbReference type="SAM" id="MobiDB-lite"/>
    </source>
</evidence>
<dbReference type="EMBL" id="CP097510">
    <property type="protein sequence ID" value="URE28841.1"/>
    <property type="molecule type" value="Genomic_DNA"/>
</dbReference>
<dbReference type="FunFam" id="4.10.280.10:FF:000061">
    <property type="entry name" value="Transcription factor SPEECHLESS"/>
    <property type="match status" value="1"/>
</dbReference>
<dbReference type="GO" id="GO:0003677">
    <property type="term" value="F:DNA binding"/>
    <property type="evidence" value="ECO:0007669"/>
    <property type="project" value="UniProtKB-KW"/>
</dbReference>
<evidence type="ECO:0000313" key="8">
    <source>
        <dbReference type="Proteomes" id="UP001055439"/>
    </source>
</evidence>
<dbReference type="GO" id="GO:0003700">
    <property type="term" value="F:DNA-binding transcription factor activity"/>
    <property type="evidence" value="ECO:0007669"/>
    <property type="project" value="InterPro"/>
</dbReference>
<evidence type="ECO:0000313" key="7">
    <source>
        <dbReference type="EMBL" id="URE28841.1"/>
    </source>
</evidence>
<dbReference type="Gene3D" id="4.10.280.10">
    <property type="entry name" value="Helix-loop-helix DNA-binding domain"/>
    <property type="match status" value="1"/>
</dbReference>